<dbReference type="RefSeq" id="WP_137422940.1">
    <property type="nucleotide sequence ID" value="NZ_CP040098.1"/>
</dbReference>
<evidence type="ECO:0000259" key="13">
    <source>
        <dbReference type="PROSITE" id="PS51900"/>
    </source>
</evidence>
<evidence type="ECO:0000313" key="15">
    <source>
        <dbReference type="Proteomes" id="UP000298602"/>
    </source>
</evidence>
<dbReference type="OrthoDB" id="9801717at2"/>
<evidence type="ECO:0000313" key="14">
    <source>
        <dbReference type="EMBL" id="QCQ20970.1"/>
    </source>
</evidence>
<keyword evidence="9 11" id="KW-0233">DNA recombination</keyword>
<feature type="active site" description="O-(3'-phospho-DNA)-tyrosine intermediate" evidence="11">
    <location>
        <position position="276"/>
    </location>
</feature>
<dbReference type="InterPro" id="IPR011010">
    <property type="entry name" value="DNA_brk_join_enz"/>
</dbReference>
<accession>A0A4P8KZW7</accession>
<evidence type="ECO:0000256" key="11">
    <source>
        <dbReference type="HAMAP-Rule" id="MF_01807"/>
    </source>
</evidence>
<dbReference type="InterPro" id="IPR044068">
    <property type="entry name" value="CB"/>
</dbReference>
<dbReference type="KEGG" id="dax:FDQ92_01400"/>
<dbReference type="InterPro" id="IPR013762">
    <property type="entry name" value="Integrase-like_cat_sf"/>
</dbReference>
<dbReference type="PROSITE" id="PS51898">
    <property type="entry name" value="TYR_RECOMBINASE"/>
    <property type="match status" value="1"/>
</dbReference>
<feature type="active site" evidence="11">
    <location>
        <position position="244"/>
    </location>
</feature>
<dbReference type="Pfam" id="PF02899">
    <property type="entry name" value="Phage_int_SAM_1"/>
    <property type="match status" value="1"/>
</dbReference>
<dbReference type="PANTHER" id="PTHR30349">
    <property type="entry name" value="PHAGE INTEGRASE-RELATED"/>
    <property type="match status" value="1"/>
</dbReference>
<keyword evidence="15" id="KW-1185">Reference proteome</keyword>
<evidence type="ECO:0000256" key="1">
    <source>
        <dbReference type="ARBA" id="ARBA00004496"/>
    </source>
</evidence>
<dbReference type="GO" id="GO:0003677">
    <property type="term" value="F:DNA binding"/>
    <property type="evidence" value="ECO:0007669"/>
    <property type="project" value="UniProtKB-UniRule"/>
</dbReference>
<keyword evidence="6 11" id="KW-0159">Chromosome partition</keyword>
<evidence type="ECO:0000256" key="10">
    <source>
        <dbReference type="ARBA" id="ARBA00023306"/>
    </source>
</evidence>
<evidence type="ECO:0000256" key="4">
    <source>
        <dbReference type="ARBA" id="ARBA00022490"/>
    </source>
</evidence>
<dbReference type="GO" id="GO:0006313">
    <property type="term" value="P:DNA transposition"/>
    <property type="evidence" value="ECO:0007669"/>
    <property type="project" value="UniProtKB-UniRule"/>
</dbReference>
<dbReference type="AlphaFoldDB" id="A0A4P8KZW7"/>
<dbReference type="SUPFAM" id="SSF56349">
    <property type="entry name" value="DNA breaking-rejoining enzymes"/>
    <property type="match status" value="1"/>
</dbReference>
<proteinExistence type="inferred from homology"/>
<dbReference type="InterPro" id="IPR011932">
    <property type="entry name" value="Recomb_XerD"/>
</dbReference>
<comment type="function">
    <text evidence="11">Site-specific tyrosine recombinase, which acts by catalyzing the cutting and rejoining of the recombining DNA molecules. The XerC-XerD complex is essential to convert dimers of the bacterial chromosome into monomers to permit their segregation at cell division. It also contributes to the segregational stability of plasmids.</text>
</comment>
<keyword evidence="8 11" id="KW-0238">DNA-binding</keyword>
<dbReference type="HAMAP" id="MF_01807">
    <property type="entry name" value="Recomb_XerD"/>
    <property type="match status" value="1"/>
</dbReference>
<keyword evidence="10 11" id="KW-0131">Cell cycle</keyword>
<dbReference type="SUPFAM" id="SSF47823">
    <property type="entry name" value="lambda integrase-like, N-terminal domain"/>
    <property type="match status" value="1"/>
</dbReference>
<feature type="active site" evidence="11">
    <location>
        <position position="241"/>
    </location>
</feature>
<feature type="domain" description="Tyr recombinase" evidence="12">
    <location>
        <begin position="106"/>
        <end position="289"/>
    </location>
</feature>
<dbReference type="GO" id="GO:0009037">
    <property type="term" value="F:tyrosine-based site-specific recombinase activity"/>
    <property type="evidence" value="ECO:0007669"/>
    <property type="project" value="UniProtKB-UniRule"/>
</dbReference>
<keyword evidence="7 11" id="KW-0229">DNA integration</keyword>
<organism evidence="14 15">
    <name type="scientific">Desulfoglaeba alkanexedens ALDC</name>
    <dbReference type="NCBI Taxonomy" id="980445"/>
    <lineage>
        <taxon>Bacteria</taxon>
        <taxon>Pseudomonadati</taxon>
        <taxon>Thermodesulfobacteriota</taxon>
        <taxon>Syntrophobacteria</taxon>
        <taxon>Syntrophobacterales</taxon>
        <taxon>Syntrophobacteraceae</taxon>
        <taxon>Desulfoglaeba</taxon>
    </lineage>
</organism>
<evidence type="ECO:0000256" key="8">
    <source>
        <dbReference type="ARBA" id="ARBA00023125"/>
    </source>
</evidence>
<evidence type="ECO:0000256" key="6">
    <source>
        <dbReference type="ARBA" id="ARBA00022829"/>
    </source>
</evidence>
<evidence type="ECO:0000256" key="7">
    <source>
        <dbReference type="ARBA" id="ARBA00022908"/>
    </source>
</evidence>
<protein>
    <recommendedName>
        <fullName evidence="3 11">Tyrosine recombinase XerD</fullName>
    </recommendedName>
</protein>
<dbReference type="NCBIfam" id="TIGR02225">
    <property type="entry name" value="recomb_XerD"/>
    <property type="match status" value="1"/>
</dbReference>
<dbReference type="InterPro" id="IPR002104">
    <property type="entry name" value="Integrase_catalytic"/>
</dbReference>
<dbReference type="NCBIfam" id="NF040815">
    <property type="entry name" value="recomb_XerA_Arch"/>
    <property type="match status" value="1"/>
</dbReference>
<dbReference type="Gene3D" id="1.10.443.10">
    <property type="entry name" value="Intergrase catalytic core"/>
    <property type="match status" value="1"/>
</dbReference>
<evidence type="ECO:0000259" key="12">
    <source>
        <dbReference type="PROSITE" id="PS51898"/>
    </source>
</evidence>
<feature type="domain" description="Core-binding (CB)" evidence="13">
    <location>
        <begin position="1"/>
        <end position="85"/>
    </location>
</feature>
<gene>
    <name evidence="11 14" type="primary">xerD</name>
    <name evidence="14" type="ORF">FDQ92_01400</name>
</gene>
<dbReference type="HAMAP" id="MF_01808">
    <property type="entry name" value="Recomb_XerC_XerD"/>
    <property type="match status" value="1"/>
</dbReference>
<feature type="active site" evidence="11">
    <location>
        <position position="170"/>
    </location>
</feature>
<dbReference type="NCBIfam" id="NF001399">
    <property type="entry name" value="PRK00283.1"/>
    <property type="match status" value="1"/>
</dbReference>
<dbReference type="InterPro" id="IPR004107">
    <property type="entry name" value="Integrase_SAM-like_N"/>
</dbReference>
<dbReference type="EMBL" id="CP040098">
    <property type="protein sequence ID" value="QCQ20970.1"/>
    <property type="molecule type" value="Genomic_DNA"/>
</dbReference>
<evidence type="ECO:0000256" key="3">
    <source>
        <dbReference type="ARBA" id="ARBA00015810"/>
    </source>
</evidence>
<sequence length="295" mass="33503">MDHEVDQFLDHLRIERGLSANTLYAYGGDLAALTAYLKDRGVNRWEDASLETFRGYFRELEAAHLSAGSRARRMASLRSFMRFLERRGVVKGNVAARLRTPRGDQRLPRVLSTEEVERLLAAPDPTTALGRRNRALLEVFYATGLRVSELTELLLKQLHLEEGAMVVRGKGNKERLVPLGDWAAEALRVYLEQGRPQLVGRPSPPHVFVNHRGRPLSRQGVWKLIRALAVRAGIQQPITPHMLRHSFATHLLENGADLRVLQALLGHADISTTQIYTHVARVRLKEIHRRFHPRP</sequence>
<evidence type="ECO:0000256" key="2">
    <source>
        <dbReference type="ARBA" id="ARBA00010450"/>
    </source>
</evidence>
<dbReference type="Pfam" id="PF00589">
    <property type="entry name" value="Phage_integrase"/>
    <property type="match status" value="1"/>
</dbReference>
<dbReference type="CDD" id="cd00798">
    <property type="entry name" value="INT_XerDC_C"/>
    <property type="match status" value="1"/>
</dbReference>
<dbReference type="InterPro" id="IPR023009">
    <property type="entry name" value="Tyrosine_recombinase_XerC/XerD"/>
</dbReference>
<comment type="similarity">
    <text evidence="2 11">Belongs to the 'phage' integrase family. XerD subfamily.</text>
</comment>
<keyword evidence="4 11" id="KW-0963">Cytoplasm</keyword>
<dbReference type="PANTHER" id="PTHR30349:SF81">
    <property type="entry name" value="TYROSINE RECOMBINASE XERC"/>
    <property type="match status" value="1"/>
</dbReference>
<dbReference type="Gene3D" id="1.10.150.130">
    <property type="match status" value="1"/>
</dbReference>
<comment type="subunit">
    <text evidence="11">Forms a cyclic heterotetrameric complex composed of two molecules of XerC and two molecules of XerD.</text>
</comment>
<keyword evidence="5 11" id="KW-0132">Cell division</keyword>
<dbReference type="Proteomes" id="UP000298602">
    <property type="component" value="Chromosome"/>
</dbReference>
<evidence type="ECO:0000256" key="5">
    <source>
        <dbReference type="ARBA" id="ARBA00022618"/>
    </source>
</evidence>
<feature type="active site" evidence="11">
    <location>
        <position position="146"/>
    </location>
</feature>
<evidence type="ECO:0000256" key="9">
    <source>
        <dbReference type="ARBA" id="ARBA00023172"/>
    </source>
</evidence>
<dbReference type="GO" id="GO:0007059">
    <property type="term" value="P:chromosome segregation"/>
    <property type="evidence" value="ECO:0007669"/>
    <property type="project" value="UniProtKB-UniRule"/>
</dbReference>
<dbReference type="GO" id="GO:0051301">
    <property type="term" value="P:cell division"/>
    <property type="evidence" value="ECO:0007669"/>
    <property type="project" value="UniProtKB-KW"/>
</dbReference>
<dbReference type="GO" id="GO:0005737">
    <property type="term" value="C:cytoplasm"/>
    <property type="evidence" value="ECO:0007669"/>
    <property type="project" value="UniProtKB-SubCell"/>
</dbReference>
<comment type="subcellular location">
    <subcellularLocation>
        <location evidence="1 11">Cytoplasm</location>
    </subcellularLocation>
</comment>
<dbReference type="InterPro" id="IPR050090">
    <property type="entry name" value="Tyrosine_recombinase_XerCD"/>
</dbReference>
<name>A0A4P8KZW7_9BACT</name>
<dbReference type="InterPro" id="IPR010998">
    <property type="entry name" value="Integrase_recombinase_N"/>
</dbReference>
<feature type="active site" evidence="11">
    <location>
        <position position="267"/>
    </location>
</feature>
<reference evidence="14 15" key="1">
    <citation type="submission" date="2019-05" db="EMBL/GenBank/DDBJ databases">
        <title>The Complete Genome Sequence of the n-alkane-degrading Desulfoglaeba alkanexedens ALDC reveals multiple alkylsuccinate synthase gene clusters.</title>
        <authorList>
            <person name="Callaghan A.V."/>
            <person name="Davidova I.A."/>
            <person name="Duncan K.E."/>
            <person name="Morris B."/>
            <person name="McInerney M.J."/>
        </authorList>
    </citation>
    <scope>NUCLEOTIDE SEQUENCE [LARGE SCALE GENOMIC DNA]</scope>
    <source>
        <strain evidence="14 15">ALDC</strain>
    </source>
</reference>
<dbReference type="PROSITE" id="PS51900">
    <property type="entry name" value="CB"/>
    <property type="match status" value="1"/>
</dbReference>
<reference evidence="14 15" key="2">
    <citation type="submission" date="2019-05" db="EMBL/GenBank/DDBJ databases">
        <authorList>
            <person name="Suflita J.M."/>
            <person name="Marks C.R."/>
        </authorList>
    </citation>
    <scope>NUCLEOTIDE SEQUENCE [LARGE SCALE GENOMIC DNA]</scope>
    <source>
        <strain evidence="14 15">ALDC</strain>
    </source>
</reference>